<evidence type="ECO:0000256" key="1">
    <source>
        <dbReference type="ARBA" id="ARBA00006865"/>
    </source>
</evidence>
<proteinExistence type="inferred from homology"/>
<dbReference type="Gene3D" id="2.60.120.200">
    <property type="match status" value="1"/>
</dbReference>
<dbReference type="Pfam" id="PF00722">
    <property type="entry name" value="Glyco_hydro_16"/>
    <property type="match status" value="1"/>
</dbReference>
<dbReference type="PANTHER" id="PTHR10963">
    <property type="entry name" value="GLYCOSYL HYDROLASE-RELATED"/>
    <property type="match status" value="1"/>
</dbReference>
<dbReference type="InterPro" id="IPR050546">
    <property type="entry name" value="Glycosyl_Hydrlase_16"/>
</dbReference>
<dbReference type="InterPro" id="IPR000757">
    <property type="entry name" value="Beta-glucanase-like"/>
</dbReference>
<keyword evidence="2" id="KW-0732">Signal</keyword>
<feature type="signal peptide" evidence="2">
    <location>
        <begin position="1"/>
        <end position="16"/>
    </location>
</feature>
<feature type="domain" description="GH16" evidence="3">
    <location>
        <begin position="14"/>
        <end position="281"/>
    </location>
</feature>
<dbReference type="EMBL" id="JH767135">
    <property type="protein sequence ID" value="EQC40983.1"/>
    <property type="molecule type" value="Genomic_DNA"/>
</dbReference>
<dbReference type="InParanoid" id="T0S7F3"/>
<dbReference type="GO" id="GO:0005975">
    <property type="term" value="P:carbohydrate metabolic process"/>
    <property type="evidence" value="ECO:0007669"/>
    <property type="project" value="InterPro"/>
</dbReference>
<dbReference type="GO" id="GO:0004553">
    <property type="term" value="F:hydrolase activity, hydrolyzing O-glycosyl compounds"/>
    <property type="evidence" value="ECO:0007669"/>
    <property type="project" value="InterPro"/>
</dbReference>
<protein>
    <recommendedName>
        <fullName evidence="3">GH16 domain-containing protein</fullName>
    </recommendedName>
</protein>
<comment type="similarity">
    <text evidence="1">Belongs to the glycosyl hydrolase 16 family.</text>
</comment>
<reference evidence="4 5" key="1">
    <citation type="submission" date="2012-04" db="EMBL/GenBank/DDBJ databases">
        <title>The Genome Sequence of Saprolegnia declina VS20.</title>
        <authorList>
            <consortium name="The Broad Institute Genome Sequencing Platform"/>
            <person name="Russ C."/>
            <person name="Nusbaum C."/>
            <person name="Tyler B."/>
            <person name="van West P."/>
            <person name="Dieguez-Uribeondo J."/>
            <person name="de Bruijn I."/>
            <person name="Tripathy S."/>
            <person name="Jiang R."/>
            <person name="Young S.K."/>
            <person name="Zeng Q."/>
            <person name="Gargeya S."/>
            <person name="Fitzgerald M."/>
            <person name="Haas B."/>
            <person name="Abouelleil A."/>
            <person name="Alvarado L."/>
            <person name="Arachchi H.M."/>
            <person name="Berlin A."/>
            <person name="Chapman S.B."/>
            <person name="Goldberg J."/>
            <person name="Griggs A."/>
            <person name="Gujja S."/>
            <person name="Hansen M."/>
            <person name="Howarth C."/>
            <person name="Imamovic A."/>
            <person name="Larimer J."/>
            <person name="McCowen C."/>
            <person name="Montmayeur A."/>
            <person name="Murphy C."/>
            <person name="Neiman D."/>
            <person name="Pearson M."/>
            <person name="Priest M."/>
            <person name="Roberts A."/>
            <person name="Saif S."/>
            <person name="Shea T."/>
            <person name="Sisk P."/>
            <person name="Sykes S."/>
            <person name="Wortman J."/>
            <person name="Nusbaum C."/>
            <person name="Birren B."/>
        </authorList>
    </citation>
    <scope>NUCLEOTIDE SEQUENCE [LARGE SCALE GENOMIC DNA]</scope>
    <source>
        <strain evidence="4 5">VS20</strain>
    </source>
</reference>
<gene>
    <name evidence="4" type="ORF">SDRG_02045</name>
</gene>
<dbReference type="Proteomes" id="UP000030762">
    <property type="component" value="Unassembled WGS sequence"/>
</dbReference>
<dbReference type="GeneID" id="19942772"/>
<dbReference type="CDD" id="cd08023">
    <property type="entry name" value="GH16_laminarinase_like"/>
    <property type="match status" value="1"/>
</dbReference>
<accession>T0S7F3</accession>
<dbReference type="PANTHER" id="PTHR10963:SF55">
    <property type="entry name" value="GLYCOSIDE HYDROLASE FAMILY 16 PROTEIN"/>
    <property type="match status" value="1"/>
</dbReference>
<evidence type="ECO:0000313" key="5">
    <source>
        <dbReference type="Proteomes" id="UP000030762"/>
    </source>
</evidence>
<evidence type="ECO:0000256" key="2">
    <source>
        <dbReference type="SAM" id="SignalP"/>
    </source>
</evidence>
<dbReference type="AlphaFoldDB" id="T0S7F3"/>
<dbReference type="SUPFAM" id="SSF49899">
    <property type="entry name" value="Concanavalin A-like lectins/glucanases"/>
    <property type="match status" value="1"/>
</dbReference>
<dbReference type="OrthoDB" id="4781at2759"/>
<sequence>MRGLLLLLAAATLVMGTQPMVPANATNAKGKWTLTFNDEFNSLDRAKWRILNDCSTTNNCIYNDELQVYLASQVSVSKGNLVIEANNVPYVSPSAGARRYRSGRMDTSGSFAQLHGRFEARIKLPSGQGMWPAFWMMPRGGRCWPMDGEIDVLEYIGKRMPHTVHGNLHFANACNRDLHSAANYCGVTGGAKTLALNDDFHIYAVEWTPTSLAWFVDGVQYFKIDATQCRTKPAQLIPTKPFYLILNFAVGGDWPGNPDATSTFPQRLYVDYVRVYKQSAL</sequence>
<keyword evidence="5" id="KW-1185">Reference proteome</keyword>
<dbReference type="RefSeq" id="XP_008605827.1">
    <property type="nucleotide sequence ID" value="XM_008607605.1"/>
</dbReference>
<name>T0S7F3_SAPDV</name>
<dbReference type="InterPro" id="IPR013320">
    <property type="entry name" value="ConA-like_dom_sf"/>
</dbReference>
<evidence type="ECO:0000259" key="3">
    <source>
        <dbReference type="PROSITE" id="PS51762"/>
    </source>
</evidence>
<organism evidence="4 5">
    <name type="scientific">Saprolegnia diclina (strain VS20)</name>
    <dbReference type="NCBI Taxonomy" id="1156394"/>
    <lineage>
        <taxon>Eukaryota</taxon>
        <taxon>Sar</taxon>
        <taxon>Stramenopiles</taxon>
        <taxon>Oomycota</taxon>
        <taxon>Saprolegniomycetes</taxon>
        <taxon>Saprolegniales</taxon>
        <taxon>Saprolegniaceae</taxon>
        <taxon>Saprolegnia</taxon>
    </lineage>
</organism>
<feature type="chain" id="PRO_5004571465" description="GH16 domain-containing protein" evidence="2">
    <location>
        <begin position="17"/>
        <end position="281"/>
    </location>
</feature>
<evidence type="ECO:0000313" key="4">
    <source>
        <dbReference type="EMBL" id="EQC40983.1"/>
    </source>
</evidence>
<dbReference type="eggNOG" id="ENOG502S1W9">
    <property type="taxonomic scope" value="Eukaryota"/>
</dbReference>
<dbReference type="VEuPathDB" id="FungiDB:SDRG_02045"/>
<dbReference type="OMA" id="MDGQQFH"/>
<dbReference type="PROSITE" id="PS51762">
    <property type="entry name" value="GH16_2"/>
    <property type="match status" value="1"/>
</dbReference>